<reference evidence="5 6" key="1">
    <citation type="submission" date="2017-04" db="EMBL/GenBank/DDBJ databases">
        <title>Genome sequencing of [Candida] sorbophila.</title>
        <authorList>
            <person name="Ahn J.O."/>
        </authorList>
    </citation>
    <scope>NUCLEOTIDE SEQUENCE [LARGE SCALE GENOMIC DNA]</scope>
    <source>
        <strain evidence="5 6">DS02</strain>
    </source>
</reference>
<dbReference type="FunFam" id="3.40.50.720:FF:000047">
    <property type="entry name" value="NADP-dependent L-serine/L-allo-threonine dehydrogenase"/>
    <property type="match status" value="1"/>
</dbReference>
<gene>
    <name evidence="5" type="ORF">B9G98_03204</name>
</gene>
<dbReference type="EMBL" id="NDIQ01000021">
    <property type="protein sequence ID" value="PRT55584.1"/>
    <property type="molecule type" value="Genomic_DNA"/>
</dbReference>
<keyword evidence="2" id="KW-0521">NADP</keyword>
<sequence>MSANNIKGKVVVITGASSGLGEASARELAKLGAKVVVGARRLDRLQALVKEIGEPAQAAVKVDVTKREDVEALIKTAVDLHGRVDVLLNNAGYMPLSLVEKGRVDEWDAMIDINIKGVLYGVNAVLPVFKKQMSGQIINVSSVAGHVVSPGSTVYSGTKFAVKALSEGLRQELKPYNVRVLNVSPGATESELFLAIKDKDVLDSFASMKLDSVPNTAFTDAIIFAIGQPENVDVNEIIFRPTAQTL</sequence>
<accession>A0A2T0FKR0</accession>
<comment type="caution">
    <text evidence="5">The sequence shown here is derived from an EMBL/GenBank/DDBJ whole genome shotgun (WGS) entry which is preliminary data.</text>
</comment>
<evidence type="ECO:0000256" key="2">
    <source>
        <dbReference type="ARBA" id="ARBA00022857"/>
    </source>
</evidence>
<evidence type="ECO:0000256" key="1">
    <source>
        <dbReference type="ARBA" id="ARBA00006484"/>
    </source>
</evidence>
<name>A0A2T0FKR0_9ASCO</name>
<protein>
    <recommendedName>
        <fullName evidence="7">Oxidoreductase</fullName>
    </recommendedName>
</protein>
<dbReference type="PRINTS" id="PR00080">
    <property type="entry name" value="SDRFAMILY"/>
</dbReference>
<keyword evidence="6" id="KW-1185">Reference proteome</keyword>
<dbReference type="AlphaFoldDB" id="A0A2T0FKR0"/>
<dbReference type="InterPro" id="IPR020904">
    <property type="entry name" value="Sc_DH/Rdtase_CS"/>
</dbReference>
<dbReference type="PANTHER" id="PTHR43115">
    <property type="entry name" value="DEHYDROGENASE/REDUCTASE SDR FAMILY MEMBER 11"/>
    <property type="match status" value="1"/>
</dbReference>
<dbReference type="InterPro" id="IPR036291">
    <property type="entry name" value="NAD(P)-bd_dom_sf"/>
</dbReference>
<keyword evidence="3" id="KW-0560">Oxidoreductase</keyword>
<dbReference type="GO" id="GO:0016616">
    <property type="term" value="F:oxidoreductase activity, acting on the CH-OH group of donors, NAD or NADP as acceptor"/>
    <property type="evidence" value="ECO:0007669"/>
    <property type="project" value="UniProtKB-ARBA"/>
</dbReference>
<dbReference type="OrthoDB" id="47007at2759"/>
<dbReference type="STRING" id="45607.A0A2T0FKR0"/>
<dbReference type="Proteomes" id="UP000238350">
    <property type="component" value="Unassembled WGS sequence"/>
</dbReference>
<dbReference type="SUPFAM" id="SSF51735">
    <property type="entry name" value="NAD(P)-binding Rossmann-fold domains"/>
    <property type="match status" value="1"/>
</dbReference>
<dbReference type="PANTHER" id="PTHR43115:SF4">
    <property type="entry name" value="DEHYDROGENASE_REDUCTASE SDR FAMILY MEMBER 11"/>
    <property type="match status" value="1"/>
</dbReference>
<proteinExistence type="inferred from homology"/>
<evidence type="ECO:0000256" key="3">
    <source>
        <dbReference type="ARBA" id="ARBA00023002"/>
    </source>
</evidence>
<evidence type="ECO:0000313" key="6">
    <source>
        <dbReference type="Proteomes" id="UP000238350"/>
    </source>
</evidence>
<dbReference type="PROSITE" id="PS00061">
    <property type="entry name" value="ADH_SHORT"/>
    <property type="match status" value="1"/>
</dbReference>
<dbReference type="Pfam" id="PF00106">
    <property type="entry name" value="adh_short"/>
    <property type="match status" value="1"/>
</dbReference>
<dbReference type="InterPro" id="IPR002347">
    <property type="entry name" value="SDR_fam"/>
</dbReference>
<evidence type="ECO:0000313" key="5">
    <source>
        <dbReference type="EMBL" id="PRT55584.1"/>
    </source>
</evidence>
<comment type="similarity">
    <text evidence="1 4">Belongs to the short-chain dehydrogenases/reductases (SDR) family.</text>
</comment>
<organism evidence="5 6">
    <name type="scientific">Wickerhamiella sorbophila</name>
    <dbReference type="NCBI Taxonomy" id="45607"/>
    <lineage>
        <taxon>Eukaryota</taxon>
        <taxon>Fungi</taxon>
        <taxon>Dikarya</taxon>
        <taxon>Ascomycota</taxon>
        <taxon>Saccharomycotina</taxon>
        <taxon>Dipodascomycetes</taxon>
        <taxon>Dipodascales</taxon>
        <taxon>Trichomonascaceae</taxon>
        <taxon>Wickerhamiella</taxon>
    </lineage>
</organism>
<dbReference type="GeneID" id="36516952"/>
<dbReference type="RefSeq" id="XP_024665529.1">
    <property type="nucleotide sequence ID" value="XM_024809761.1"/>
</dbReference>
<evidence type="ECO:0000256" key="4">
    <source>
        <dbReference type="RuleBase" id="RU000363"/>
    </source>
</evidence>
<dbReference type="PRINTS" id="PR00081">
    <property type="entry name" value="GDHRDH"/>
</dbReference>
<dbReference type="Gene3D" id="3.40.50.720">
    <property type="entry name" value="NAD(P)-binding Rossmann-like Domain"/>
    <property type="match status" value="1"/>
</dbReference>
<evidence type="ECO:0008006" key="7">
    <source>
        <dbReference type="Google" id="ProtNLM"/>
    </source>
</evidence>